<gene>
    <name evidence="6" type="ORF">GCM10009751_08850</name>
</gene>
<dbReference type="Gene3D" id="3.40.50.2300">
    <property type="match status" value="2"/>
</dbReference>
<dbReference type="CDD" id="cd06267">
    <property type="entry name" value="PBP1_LacI_sugar_binding-like"/>
    <property type="match status" value="1"/>
</dbReference>
<dbReference type="PANTHER" id="PTHR30146:SF109">
    <property type="entry name" value="HTH-TYPE TRANSCRIPTIONAL REGULATOR GALS"/>
    <property type="match status" value="1"/>
</dbReference>
<evidence type="ECO:0000313" key="6">
    <source>
        <dbReference type="EMBL" id="GAA1854295.1"/>
    </source>
</evidence>
<keyword evidence="7" id="KW-1185">Reference proteome</keyword>
<evidence type="ECO:0000256" key="4">
    <source>
        <dbReference type="SAM" id="MobiDB-lite"/>
    </source>
</evidence>
<dbReference type="InterPro" id="IPR010982">
    <property type="entry name" value="Lambda_DNA-bd_dom_sf"/>
</dbReference>
<dbReference type="InterPro" id="IPR046335">
    <property type="entry name" value="LacI/GalR-like_sensor"/>
</dbReference>
<name>A0ABN2N6K8_9MICO</name>
<dbReference type="RefSeq" id="WP_344099890.1">
    <property type="nucleotide sequence ID" value="NZ_BAAANL010000001.1"/>
</dbReference>
<keyword evidence="1" id="KW-0805">Transcription regulation</keyword>
<dbReference type="CDD" id="cd01392">
    <property type="entry name" value="HTH_LacI"/>
    <property type="match status" value="1"/>
</dbReference>
<dbReference type="SUPFAM" id="SSF53822">
    <property type="entry name" value="Periplasmic binding protein-like I"/>
    <property type="match status" value="1"/>
</dbReference>
<dbReference type="InterPro" id="IPR000843">
    <property type="entry name" value="HTH_LacI"/>
</dbReference>
<dbReference type="SUPFAM" id="SSF47413">
    <property type="entry name" value="lambda repressor-like DNA-binding domains"/>
    <property type="match status" value="1"/>
</dbReference>
<reference evidence="6 7" key="1">
    <citation type="journal article" date="2019" name="Int. J. Syst. Evol. Microbiol.">
        <title>The Global Catalogue of Microorganisms (GCM) 10K type strain sequencing project: providing services to taxonomists for standard genome sequencing and annotation.</title>
        <authorList>
            <consortium name="The Broad Institute Genomics Platform"/>
            <consortium name="The Broad Institute Genome Sequencing Center for Infectious Disease"/>
            <person name="Wu L."/>
            <person name="Ma J."/>
        </authorList>
    </citation>
    <scope>NUCLEOTIDE SEQUENCE [LARGE SCALE GENOMIC DNA]</scope>
    <source>
        <strain evidence="6 7">JCM 14326</strain>
    </source>
</reference>
<evidence type="ECO:0000313" key="7">
    <source>
        <dbReference type="Proteomes" id="UP001501094"/>
    </source>
</evidence>
<proteinExistence type="predicted"/>
<dbReference type="GO" id="GO:0003677">
    <property type="term" value="F:DNA binding"/>
    <property type="evidence" value="ECO:0007669"/>
    <property type="project" value="UniProtKB-KW"/>
</dbReference>
<feature type="region of interest" description="Disordered" evidence="4">
    <location>
        <begin position="308"/>
        <end position="336"/>
    </location>
</feature>
<organism evidence="6 7">
    <name type="scientific">Myceligenerans crystallogenes</name>
    <dbReference type="NCBI Taxonomy" id="316335"/>
    <lineage>
        <taxon>Bacteria</taxon>
        <taxon>Bacillati</taxon>
        <taxon>Actinomycetota</taxon>
        <taxon>Actinomycetes</taxon>
        <taxon>Micrococcales</taxon>
        <taxon>Promicromonosporaceae</taxon>
        <taxon>Myceligenerans</taxon>
    </lineage>
</organism>
<dbReference type="Gene3D" id="1.10.260.40">
    <property type="entry name" value="lambda repressor-like DNA-binding domains"/>
    <property type="match status" value="1"/>
</dbReference>
<keyword evidence="2 6" id="KW-0238">DNA-binding</keyword>
<dbReference type="PROSITE" id="PS50932">
    <property type="entry name" value="HTH_LACI_2"/>
    <property type="match status" value="1"/>
</dbReference>
<evidence type="ECO:0000259" key="5">
    <source>
        <dbReference type="PROSITE" id="PS50932"/>
    </source>
</evidence>
<dbReference type="Pfam" id="PF00356">
    <property type="entry name" value="LacI"/>
    <property type="match status" value="1"/>
</dbReference>
<keyword evidence="3" id="KW-0804">Transcription</keyword>
<comment type="caution">
    <text evidence="6">The sequence shown here is derived from an EMBL/GenBank/DDBJ whole genome shotgun (WGS) entry which is preliminary data.</text>
</comment>
<dbReference type="InterPro" id="IPR028082">
    <property type="entry name" value="Peripla_BP_I"/>
</dbReference>
<dbReference type="EMBL" id="BAAANL010000001">
    <property type="protein sequence ID" value="GAA1854295.1"/>
    <property type="molecule type" value="Genomic_DNA"/>
</dbReference>
<evidence type="ECO:0000256" key="1">
    <source>
        <dbReference type="ARBA" id="ARBA00023015"/>
    </source>
</evidence>
<dbReference type="SMART" id="SM00354">
    <property type="entry name" value="HTH_LACI"/>
    <property type="match status" value="1"/>
</dbReference>
<evidence type="ECO:0000256" key="3">
    <source>
        <dbReference type="ARBA" id="ARBA00023163"/>
    </source>
</evidence>
<protein>
    <submittedName>
        <fullName evidence="6">LacI family DNA-binding transcriptional regulator</fullName>
    </submittedName>
</protein>
<evidence type="ECO:0000256" key="2">
    <source>
        <dbReference type="ARBA" id="ARBA00023125"/>
    </source>
</evidence>
<accession>A0ABN2N6K8</accession>
<sequence>MRATGRPTLAGVAERAGVSLKTASRVLNGEPNVADGTREKVRLAAAALGFRRNAVAADLARGGASRLLGFISGDIANPFYSAVAGGIERVAREHGLHLITTSCEEDPARERLLTEELLERRVRGLVVTPTPAGHDHLAGELAAGTRLVFADRPAAGLAADSVVIDNPGGVRAAVRHLTAHGHRRIAFVGDNPEVWTFRERRAAFAGAMSDAGAPGAERWVRPGAHDAGTARALVTDLLTAPEPPTAILAENNRVTEGALRALRAVPGGDDVALVGFDDFPLADLLGVTVVAYDAAELGRRAADLVVTPGPAASSPRTETVPTRLIPRGTGERRPRA</sequence>
<feature type="domain" description="HTH lacI-type" evidence="5">
    <location>
        <begin position="7"/>
        <end position="61"/>
    </location>
</feature>
<dbReference type="PANTHER" id="PTHR30146">
    <property type="entry name" value="LACI-RELATED TRANSCRIPTIONAL REPRESSOR"/>
    <property type="match status" value="1"/>
</dbReference>
<dbReference type="Pfam" id="PF13377">
    <property type="entry name" value="Peripla_BP_3"/>
    <property type="match status" value="1"/>
</dbReference>
<dbReference type="Proteomes" id="UP001501094">
    <property type="component" value="Unassembled WGS sequence"/>
</dbReference>